<dbReference type="Proteomes" id="UP001358586">
    <property type="component" value="Chromosome 6"/>
</dbReference>
<name>A0ABR0PIQ0_GOSAR</name>
<dbReference type="PANTHER" id="PTHR31286:SF173">
    <property type="entry name" value="DUF4283 DOMAIN-CONTAINING PROTEIN"/>
    <property type="match status" value="1"/>
</dbReference>
<dbReference type="InterPro" id="IPR001878">
    <property type="entry name" value="Znf_CCHC"/>
</dbReference>
<organism evidence="4 5">
    <name type="scientific">Gossypium arboreum</name>
    <name type="common">Tree cotton</name>
    <name type="synonym">Gossypium nanking</name>
    <dbReference type="NCBI Taxonomy" id="29729"/>
    <lineage>
        <taxon>Eukaryota</taxon>
        <taxon>Viridiplantae</taxon>
        <taxon>Streptophyta</taxon>
        <taxon>Embryophyta</taxon>
        <taxon>Tracheophyta</taxon>
        <taxon>Spermatophyta</taxon>
        <taxon>Magnoliopsida</taxon>
        <taxon>eudicotyledons</taxon>
        <taxon>Gunneridae</taxon>
        <taxon>Pentapetalae</taxon>
        <taxon>rosids</taxon>
        <taxon>malvids</taxon>
        <taxon>Malvales</taxon>
        <taxon>Malvaceae</taxon>
        <taxon>Malvoideae</taxon>
        <taxon>Gossypium</taxon>
    </lineage>
</organism>
<sequence length="380" mass="42103">MMVGFASVLAVSVNRTVPTVRSDNDLELLEEDVNTTTIDGVLAITFLERLKNILFREMELTVIVKLLGHNIGYNALHNRILSLWKPVNSIRLIDTTNGYFFVKFQAVEDYNRVLSQEAIGRLIGKVVKLDVQTDNQTRGRFARLVVYINLEKPLISYVNGAVQCIEYEALSTICFACGKYGHVKDMCPTVETEQNPTVTNGKSSIEVDKSNEGKSDGNSTESRSKEKEPEFGPWMLVERQHSRRGKKDYMAEGENGNKKVAARLNGFKARVNKNVGVFLDKAGDESGEDLGLPSGSNMKEGMGSEKLEEMGRMPQVNLDKALGKRPMGSRFKTSENTRIPLAESIKTMAELLSPQILSKNSNAEIDAVGSNLKCSNGLEN</sequence>
<proteinExistence type="predicted"/>
<dbReference type="Pfam" id="PF14111">
    <property type="entry name" value="DUF4283"/>
    <property type="match status" value="1"/>
</dbReference>
<reference evidence="4 5" key="1">
    <citation type="submission" date="2023-03" db="EMBL/GenBank/DDBJ databases">
        <title>WGS of Gossypium arboreum.</title>
        <authorList>
            <person name="Yu D."/>
        </authorList>
    </citation>
    <scope>NUCLEOTIDE SEQUENCE [LARGE SCALE GENOMIC DNA]</scope>
    <source>
        <tissue evidence="4">Leaf</tissue>
    </source>
</reference>
<gene>
    <name evidence="4" type="ORF">PVK06_019071</name>
</gene>
<dbReference type="PANTHER" id="PTHR31286">
    <property type="entry name" value="GLYCINE-RICH CELL WALL STRUCTURAL PROTEIN 1.8-LIKE"/>
    <property type="match status" value="1"/>
</dbReference>
<evidence type="ECO:0000313" key="5">
    <source>
        <dbReference type="Proteomes" id="UP001358586"/>
    </source>
</evidence>
<keyword evidence="5" id="KW-1185">Reference proteome</keyword>
<protein>
    <recommendedName>
        <fullName evidence="3">CCHC-type domain-containing protein</fullName>
    </recommendedName>
</protein>
<feature type="region of interest" description="Disordered" evidence="2">
    <location>
        <begin position="192"/>
        <end position="250"/>
    </location>
</feature>
<dbReference type="InterPro" id="IPR036875">
    <property type="entry name" value="Znf_CCHC_sf"/>
</dbReference>
<dbReference type="SUPFAM" id="SSF57756">
    <property type="entry name" value="Retrovirus zinc finger-like domains"/>
    <property type="match status" value="1"/>
</dbReference>
<dbReference type="EMBL" id="JARKNE010000006">
    <property type="protein sequence ID" value="KAK5824300.1"/>
    <property type="molecule type" value="Genomic_DNA"/>
</dbReference>
<evidence type="ECO:0000256" key="1">
    <source>
        <dbReference type="PROSITE-ProRule" id="PRU00047"/>
    </source>
</evidence>
<accession>A0ABR0PIQ0</accession>
<evidence type="ECO:0000256" key="2">
    <source>
        <dbReference type="SAM" id="MobiDB-lite"/>
    </source>
</evidence>
<feature type="compositionally biased region" description="Polar residues" evidence="2">
    <location>
        <begin position="192"/>
        <end position="203"/>
    </location>
</feature>
<evidence type="ECO:0000259" key="3">
    <source>
        <dbReference type="PROSITE" id="PS50158"/>
    </source>
</evidence>
<comment type="caution">
    <text evidence="4">The sequence shown here is derived from an EMBL/GenBank/DDBJ whole genome shotgun (WGS) entry which is preliminary data.</text>
</comment>
<keyword evidence="1" id="KW-0862">Zinc</keyword>
<feature type="compositionally biased region" description="Basic and acidic residues" evidence="2">
    <location>
        <begin position="205"/>
        <end position="215"/>
    </location>
</feature>
<dbReference type="InterPro" id="IPR025558">
    <property type="entry name" value="DUF4283"/>
</dbReference>
<keyword evidence="1" id="KW-0479">Metal-binding</keyword>
<keyword evidence="1" id="KW-0863">Zinc-finger</keyword>
<dbReference type="PROSITE" id="PS50158">
    <property type="entry name" value="ZF_CCHC"/>
    <property type="match status" value="1"/>
</dbReference>
<feature type="domain" description="CCHC-type" evidence="3">
    <location>
        <begin position="174"/>
        <end position="188"/>
    </location>
</feature>
<evidence type="ECO:0000313" key="4">
    <source>
        <dbReference type="EMBL" id="KAK5824300.1"/>
    </source>
</evidence>
<dbReference type="InterPro" id="IPR040256">
    <property type="entry name" value="At4g02000-like"/>
</dbReference>